<gene>
    <name evidence="1" type="ORF">V8G57_02490</name>
</gene>
<protein>
    <recommendedName>
        <fullName evidence="3">SWIM-type domain-containing protein</fullName>
    </recommendedName>
</protein>
<keyword evidence="2" id="KW-1185">Reference proteome</keyword>
<sequence>MANINSAKLAAVLGIRGSAKAADQLRKADAERRAKAVNLLRPHEVKGEYSAERLLLTSLGGQVRLITNDDLVVFRKNAKALGSKLKPGLTAQQIINLSLPEDRERANEQIRMAVPAGTNRGDIRFVTNASADSDVARHYVSVEIMNFDAAVASPTDPKALAKWLVKDSPLKFECDCGRFTYWYRYIATVGGFVKGRQEAAYPKLRNPRLSGVACKHALRVMKEFGSSLAVRGIVAGMVERGQKGAIKQSAVIAQTKAREIAAAQARKNRAINVKQPSKSAASLKNAVIAAAKKADKAASMAVFEAQKTLQKLKEDGQLSQADFDVITMKLKG</sequence>
<name>A0ABU9PQG0_9BURK</name>
<organism evidence="1 2">
    <name type="scientific">Collimonas rhizosphaerae</name>
    <dbReference type="NCBI Taxonomy" id="3126357"/>
    <lineage>
        <taxon>Bacteria</taxon>
        <taxon>Pseudomonadati</taxon>
        <taxon>Pseudomonadota</taxon>
        <taxon>Betaproteobacteria</taxon>
        <taxon>Burkholderiales</taxon>
        <taxon>Oxalobacteraceae</taxon>
        <taxon>Collimonas</taxon>
    </lineage>
</organism>
<proteinExistence type="predicted"/>
<reference evidence="1 2" key="1">
    <citation type="submission" date="2024-02" db="EMBL/GenBank/DDBJ databases">
        <title>Draft genome sequence of Collimonas sp. strain H4R21, an effective mineral-weathering bacterial strain isolated from the beech rhizosphere.</title>
        <authorList>
            <person name="Morin E."/>
            <person name="Uroz S."/>
            <person name="Leveau J.H.J."/>
            <person name="Kumar R."/>
            <person name="Rey M.W."/>
            <person name="Pham J."/>
        </authorList>
    </citation>
    <scope>NUCLEOTIDE SEQUENCE [LARGE SCALE GENOMIC DNA]</scope>
    <source>
        <strain evidence="1 2">H4R21</strain>
    </source>
</reference>
<dbReference type="Proteomes" id="UP001495910">
    <property type="component" value="Unassembled WGS sequence"/>
</dbReference>
<dbReference type="RefSeq" id="WP_342828067.1">
    <property type="nucleotide sequence ID" value="NZ_JBANDC010000002.1"/>
</dbReference>
<comment type="caution">
    <text evidence="1">The sequence shown here is derived from an EMBL/GenBank/DDBJ whole genome shotgun (WGS) entry which is preliminary data.</text>
</comment>
<evidence type="ECO:0000313" key="1">
    <source>
        <dbReference type="EMBL" id="MEM4986248.1"/>
    </source>
</evidence>
<evidence type="ECO:0000313" key="2">
    <source>
        <dbReference type="Proteomes" id="UP001495910"/>
    </source>
</evidence>
<evidence type="ECO:0008006" key="3">
    <source>
        <dbReference type="Google" id="ProtNLM"/>
    </source>
</evidence>
<accession>A0ABU9PQG0</accession>
<dbReference type="EMBL" id="JBANDC010000002">
    <property type="protein sequence ID" value="MEM4986248.1"/>
    <property type="molecule type" value="Genomic_DNA"/>
</dbReference>